<dbReference type="GO" id="GO:0003723">
    <property type="term" value="F:RNA binding"/>
    <property type="evidence" value="ECO:0007669"/>
    <property type="project" value="InterPro"/>
</dbReference>
<dbReference type="PANTHER" id="PTHR39209">
    <property type="match status" value="1"/>
</dbReference>
<gene>
    <name evidence="1" type="ORF">GMA64_08685</name>
</gene>
<sequence>MTTIKIDQQLKEKVPGYCLAVMSFEMTVKPTDDALKNEMLEMEKDVMNRLTLETLLKEPRIAAARSGYKALGKDPSRYRLSTEALLRRLIKGSGLYFVNNAVDIGNVLSVKTQRSVAVLDLDKIQGDVLIRIGKDEAYEGIGRGQINIKNIPVYCDEIGPFGTPTSDTPRTRITEETKKILLFITSFNGTDGLEEDAKLAQDLFTKYGEMMNLSMDLVE</sequence>
<accession>A0A6G2CQC3</accession>
<dbReference type="Pfam" id="PF03483">
    <property type="entry name" value="B3_4"/>
    <property type="match status" value="1"/>
</dbReference>
<dbReference type="InterPro" id="IPR020825">
    <property type="entry name" value="Phe-tRNA_synthase-like_B3/B4"/>
</dbReference>
<dbReference type="InterPro" id="IPR005146">
    <property type="entry name" value="B3/B4_tRNA-bd"/>
</dbReference>
<evidence type="ECO:0000313" key="1">
    <source>
        <dbReference type="EMBL" id="MTL94598.1"/>
    </source>
</evidence>
<reference evidence="1" key="1">
    <citation type="journal article" date="2019" name="Nat. Med.">
        <title>A library of human gut bacterial isolates paired with longitudinal multiomics data enables mechanistic microbiome research.</title>
        <authorList>
            <person name="Poyet M."/>
            <person name="Groussin M."/>
            <person name="Gibbons S.M."/>
            <person name="Avila-Pacheco J."/>
            <person name="Jiang X."/>
            <person name="Kearney S.M."/>
            <person name="Perrotta A.R."/>
            <person name="Berdy B."/>
            <person name="Zhao S."/>
            <person name="Lieberman T.D."/>
            <person name="Swanson P.K."/>
            <person name="Smith M."/>
            <person name="Roesemann S."/>
            <person name="Alexander J.E."/>
            <person name="Rich S.A."/>
            <person name="Livny J."/>
            <person name="Vlamakis H."/>
            <person name="Clish C."/>
            <person name="Bullock K."/>
            <person name="Deik A."/>
            <person name="Scott J."/>
            <person name="Pierce K.A."/>
            <person name="Xavier R.J."/>
            <person name="Alm E.J."/>
        </authorList>
    </citation>
    <scope>NUCLEOTIDE SEQUENCE</scope>
    <source>
        <strain evidence="1">BIOML-A179</strain>
    </source>
</reference>
<proteinExistence type="predicted"/>
<dbReference type="EMBL" id="WMQV01000018">
    <property type="protein sequence ID" value="MTL94598.1"/>
    <property type="molecule type" value="Genomic_DNA"/>
</dbReference>
<organism evidence="1">
    <name type="scientific">Turicibacter sanguinis</name>
    <dbReference type="NCBI Taxonomy" id="154288"/>
    <lineage>
        <taxon>Bacteria</taxon>
        <taxon>Bacillati</taxon>
        <taxon>Bacillota</taxon>
        <taxon>Erysipelotrichia</taxon>
        <taxon>Erysipelotrichales</taxon>
        <taxon>Turicibacteraceae</taxon>
        <taxon>Turicibacter</taxon>
    </lineage>
</organism>
<dbReference type="RefSeq" id="WP_129821667.1">
    <property type="nucleotide sequence ID" value="NZ_RCYV01000018.1"/>
</dbReference>
<comment type="caution">
    <text evidence="1">The sequence shown here is derived from an EMBL/GenBank/DDBJ whole genome shotgun (WGS) entry which is preliminary data.</text>
</comment>
<name>A0A6G2CQC3_9FIRM</name>
<dbReference type="AlphaFoldDB" id="A0A6G2CQC3"/>
<dbReference type="SMART" id="SM00873">
    <property type="entry name" value="B3_4"/>
    <property type="match status" value="1"/>
</dbReference>
<dbReference type="GO" id="GO:0004826">
    <property type="term" value="F:phenylalanine-tRNA ligase activity"/>
    <property type="evidence" value="ECO:0007669"/>
    <property type="project" value="InterPro"/>
</dbReference>
<dbReference type="SUPFAM" id="SSF56037">
    <property type="entry name" value="PheT/TilS domain"/>
    <property type="match status" value="1"/>
</dbReference>
<dbReference type="PANTHER" id="PTHR39209:SF2">
    <property type="entry name" value="CYTOPLASMIC PROTEIN"/>
    <property type="match status" value="1"/>
</dbReference>
<dbReference type="Gene3D" id="3.50.40.10">
    <property type="entry name" value="Phenylalanyl-trna Synthetase, Chain B, domain 3"/>
    <property type="match status" value="1"/>
</dbReference>
<protein>
    <submittedName>
        <fullName evidence="1">Uncharacterized protein</fullName>
    </submittedName>
</protein>